<sequence length="112" mass="12654">MLKKRKKEDARATIVIGMTIETDTEIEEETEKDVIDQEMIDQGMTDQGMPEIVIVAAQTKIIVISPVQNAVVIPLLMVLKDPHLPVPVHRILSKHLPPLRVKRTAHLLHVQE</sequence>
<keyword evidence="2" id="KW-1185">Reference proteome</keyword>
<protein>
    <submittedName>
        <fullName evidence="1">Unnamed protein product</fullName>
    </submittedName>
</protein>
<evidence type="ECO:0000313" key="1">
    <source>
        <dbReference type="EMBL" id="GME83581.1"/>
    </source>
</evidence>
<organism evidence="1 2">
    <name type="scientific">Ambrosiozyma monospora</name>
    <name type="common">Yeast</name>
    <name type="synonym">Endomycopsis monosporus</name>
    <dbReference type="NCBI Taxonomy" id="43982"/>
    <lineage>
        <taxon>Eukaryota</taxon>
        <taxon>Fungi</taxon>
        <taxon>Dikarya</taxon>
        <taxon>Ascomycota</taxon>
        <taxon>Saccharomycotina</taxon>
        <taxon>Pichiomycetes</taxon>
        <taxon>Pichiales</taxon>
        <taxon>Pichiaceae</taxon>
        <taxon>Ambrosiozyma</taxon>
    </lineage>
</organism>
<evidence type="ECO:0000313" key="2">
    <source>
        <dbReference type="Proteomes" id="UP001165063"/>
    </source>
</evidence>
<proteinExistence type="predicted"/>
<comment type="caution">
    <text evidence="1">The sequence shown here is derived from an EMBL/GenBank/DDBJ whole genome shotgun (WGS) entry which is preliminary data.</text>
</comment>
<reference evidence="1" key="1">
    <citation type="submission" date="2023-04" db="EMBL/GenBank/DDBJ databases">
        <title>Ambrosiozyma monospora NBRC 1965.</title>
        <authorList>
            <person name="Ichikawa N."/>
            <person name="Sato H."/>
            <person name="Tonouchi N."/>
        </authorList>
    </citation>
    <scope>NUCLEOTIDE SEQUENCE</scope>
    <source>
        <strain evidence="1">NBRC 1965</strain>
    </source>
</reference>
<dbReference type="Proteomes" id="UP001165063">
    <property type="component" value="Unassembled WGS sequence"/>
</dbReference>
<accession>A0A9W6WL44</accession>
<name>A0A9W6WL44_AMBMO</name>
<dbReference type="EMBL" id="BSXU01016569">
    <property type="protein sequence ID" value="GME83581.1"/>
    <property type="molecule type" value="Genomic_DNA"/>
</dbReference>
<gene>
    <name evidence="1" type="ORF">Amon01_001007200</name>
</gene>
<dbReference type="AlphaFoldDB" id="A0A9W6WL44"/>